<evidence type="ECO:0000313" key="1">
    <source>
        <dbReference type="EMBL" id="CAE7928929.1"/>
    </source>
</evidence>
<reference evidence="1" key="1">
    <citation type="submission" date="2021-02" db="EMBL/GenBank/DDBJ databases">
        <authorList>
            <person name="Dougan E. K."/>
            <person name="Rhodes N."/>
            <person name="Thang M."/>
            <person name="Chan C."/>
        </authorList>
    </citation>
    <scope>NUCLEOTIDE SEQUENCE</scope>
</reference>
<name>A0A813BYY3_9DINO</name>
<comment type="caution">
    <text evidence="1">The sequence shown here is derived from an EMBL/GenBank/DDBJ whole genome shotgun (WGS) entry which is preliminary data.</text>
</comment>
<gene>
    <name evidence="1" type="ORF">SNEC2469_LOCUS32236</name>
</gene>
<dbReference type="Proteomes" id="UP000601435">
    <property type="component" value="Unassembled WGS sequence"/>
</dbReference>
<dbReference type="EMBL" id="CAJNJA010081016">
    <property type="protein sequence ID" value="CAE7928929.1"/>
    <property type="molecule type" value="Genomic_DNA"/>
</dbReference>
<evidence type="ECO:0000313" key="2">
    <source>
        <dbReference type="Proteomes" id="UP000601435"/>
    </source>
</evidence>
<accession>A0A813BYY3</accession>
<proteinExistence type="predicted"/>
<organism evidence="1 2">
    <name type="scientific">Symbiodinium necroappetens</name>
    <dbReference type="NCBI Taxonomy" id="1628268"/>
    <lineage>
        <taxon>Eukaryota</taxon>
        <taxon>Sar</taxon>
        <taxon>Alveolata</taxon>
        <taxon>Dinophyceae</taxon>
        <taxon>Suessiales</taxon>
        <taxon>Symbiodiniaceae</taxon>
        <taxon>Symbiodinium</taxon>
    </lineage>
</organism>
<dbReference type="AlphaFoldDB" id="A0A813BYY3"/>
<keyword evidence="2" id="KW-1185">Reference proteome</keyword>
<dbReference type="OrthoDB" id="463314at2759"/>
<protein>
    <submittedName>
        <fullName evidence="1">Uncharacterized protein</fullName>
    </submittedName>
</protein>
<sequence>MKNMSLLYAHEWTQTLCVTDQTPESYKSSRAGSIPVYCPDEDEVQDRPITSLVPNTTEYELRGWCLAELQWSSLRTSEVYRNPLHASSALPNQHLWARRSPMAPYKFRSELAKKEIKFTHRSDFTPLIQAQQTAFHDKVSQCETRILGSSGRRDGDSWRGCVLLPESTHSEAGTVCRQCGGIHSKSFV</sequence>